<gene>
    <name evidence="8" type="primary">acpS</name>
    <name evidence="10" type="ORF">JOD17_003558</name>
</gene>
<keyword evidence="5 8" id="KW-0460">Magnesium</keyword>
<evidence type="ECO:0000313" key="10">
    <source>
        <dbReference type="EMBL" id="MBM7634452.1"/>
    </source>
</evidence>
<evidence type="ECO:0000256" key="7">
    <source>
        <dbReference type="ARBA" id="ARBA00023160"/>
    </source>
</evidence>
<keyword evidence="1 8" id="KW-0444">Lipid biosynthesis</keyword>
<evidence type="ECO:0000256" key="3">
    <source>
        <dbReference type="ARBA" id="ARBA00022723"/>
    </source>
</evidence>
<protein>
    <recommendedName>
        <fullName evidence="8">Holo-[acyl-carrier-protein] synthase</fullName>
        <shortName evidence="8">Holo-ACP synthase</shortName>
        <ecNumber evidence="8">2.7.8.7</ecNumber>
    </recommendedName>
    <alternativeName>
        <fullName evidence="8">4'-phosphopantetheinyl transferase AcpS</fullName>
    </alternativeName>
</protein>
<dbReference type="Gene3D" id="3.90.470.20">
    <property type="entry name" value="4'-phosphopantetheinyl transferase domain"/>
    <property type="match status" value="1"/>
</dbReference>
<keyword evidence="11" id="KW-1185">Reference proteome</keyword>
<dbReference type="Proteomes" id="UP000741863">
    <property type="component" value="Unassembled WGS sequence"/>
</dbReference>
<evidence type="ECO:0000256" key="8">
    <source>
        <dbReference type="HAMAP-Rule" id="MF_00101"/>
    </source>
</evidence>
<feature type="binding site" evidence="8">
    <location>
        <position position="58"/>
    </location>
    <ligand>
        <name>Mg(2+)</name>
        <dbReference type="ChEBI" id="CHEBI:18420"/>
    </ligand>
</feature>
<proteinExistence type="inferred from homology"/>
<keyword evidence="3 8" id="KW-0479">Metal-binding</keyword>
<comment type="catalytic activity">
    <reaction evidence="8">
        <text>apo-[ACP] + CoA = holo-[ACP] + adenosine 3',5'-bisphosphate + H(+)</text>
        <dbReference type="Rhea" id="RHEA:12068"/>
        <dbReference type="Rhea" id="RHEA-COMP:9685"/>
        <dbReference type="Rhea" id="RHEA-COMP:9690"/>
        <dbReference type="ChEBI" id="CHEBI:15378"/>
        <dbReference type="ChEBI" id="CHEBI:29999"/>
        <dbReference type="ChEBI" id="CHEBI:57287"/>
        <dbReference type="ChEBI" id="CHEBI:58343"/>
        <dbReference type="ChEBI" id="CHEBI:64479"/>
        <dbReference type="EC" id="2.7.8.7"/>
    </reaction>
</comment>
<comment type="caution">
    <text evidence="10">The sequence shown here is derived from an EMBL/GenBank/DDBJ whole genome shotgun (WGS) entry which is preliminary data.</text>
</comment>
<comment type="cofactor">
    <cofactor evidence="8">
        <name>Mg(2+)</name>
        <dbReference type="ChEBI" id="CHEBI:18420"/>
    </cofactor>
</comment>
<accession>A0ABS2PGR3</accession>
<evidence type="ECO:0000259" key="9">
    <source>
        <dbReference type="Pfam" id="PF01648"/>
    </source>
</evidence>
<evidence type="ECO:0000256" key="1">
    <source>
        <dbReference type="ARBA" id="ARBA00022516"/>
    </source>
</evidence>
<comment type="subcellular location">
    <subcellularLocation>
        <location evidence="8">Cytoplasm</location>
    </subcellularLocation>
</comment>
<keyword evidence="4 8" id="KW-0276">Fatty acid metabolism</keyword>
<sequence>MIIGNGIDIVELERISKLLERQPRFIMRILTSNEQRSYAQLSKRRKVEYVGGRFAAKEAFAKAYGTGIGSEISFQDIEINNNENGKPVLNCTKLKEAHQVHVSVSHSKHYAIANVIIETEVF</sequence>
<dbReference type="InterPro" id="IPR002582">
    <property type="entry name" value="ACPS"/>
</dbReference>
<keyword evidence="2 8" id="KW-0808">Transferase</keyword>
<dbReference type="EC" id="2.7.8.7" evidence="8"/>
<dbReference type="InterPro" id="IPR008278">
    <property type="entry name" value="4-PPantetheinyl_Trfase_dom"/>
</dbReference>
<feature type="binding site" evidence="8">
    <location>
        <position position="8"/>
    </location>
    <ligand>
        <name>Mg(2+)</name>
        <dbReference type="ChEBI" id="CHEBI:18420"/>
    </ligand>
</feature>
<keyword evidence="7 8" id="KW-0275">Fatty acid biosynthesis</keyword>
<dbReference type="NCBIfam" id="TIGR00516">
    <property type="entry name" value="acpS"/>
    <property type="match status" value="1"/>
</dbReference>
<dbReference type="InterPro" id="IPR004568">
    <property type="entry name" value="Ppantetheine-prot_Trfase_dom"/>
</dbReference>
<dbReference type="GO" id="GO:0008897">
    <property type="term" value="F:holo-[acyl-carrier-protein] synthase activity"/>
    <property type="evidence" value="ECO:0007669"/>
    <property type="project" value="UniProtKB-EC"/>
</dbReference>
<dbReference type="HAMAP" id="MF_00101">
    <property type="entry name" value="AcpS"/>
    <property type="match status" value="1"/>
</dbReference>
<comment type="function">
    <text evidence="8">Transfers the 4'-phosphopantetheine moiety from coenzyme A to a Ser of acyl-carrier-protein.</text>
</comment>
<dbReference type="RefSeq" id="WP_204699246.1">
    <property type="nucleotide sequence ID" value="NZ_JAFBEC010000012.1"/>
</dbReference>
<keyword evidence="6 8" id="KW-0443">Lipid metabolism</keyword>
<evidence type="ECO:0000256" key="5">
    <source>
        <dbReference type="ARBA" id="ARBA00022842"/>
    </source>
</evidence>
<organism evidence="10 11">
    <name type="scientific">Geomicrobium sediminis</name>
    <dbReference type="NCBI Taxonomy" id="1347788"/>
    <lineage>
        <taxon>Bacteria</taxon>
        <taxon>Bacillati</taxon>
        <taxon>Bacillota</taxon>
        <taxon>Bacilli</taxon>
        <taxon>Bacillales</taxon>
        <taxon>Geomicrobium</taxon>
    </lineage>
</organism>
<dbReference type="InterPro" id="IPR037143">
    <property type="entry name" value="4-PPantetheinyl_Trfase_dom_sf"/>
</dbReference>
<dbReference type="SUPFAM" id="SSF56214">
    <property type="entry name" value="4'-phosphopantetheinyl transferase"/>
    <property type="match status" value="1"/>
</dbReference>
<dbReference type="NCBIfam" id="TIGR00556">
    <property type="entry name" value="pantethn_trn"/>
    <property type="match status" value="1"/>
</dbReference>
<dbReference type="EMBL" id="JAFBEC010000012">
    <property type="protein sequence ID" value="MBM7634452.1"/>
    <property type="molecule type" value="Genomic_DNA"/>
</dbReference>
<comment type="similarity">
    <text evidence="8">Belongs to the P-Pant transferase superfamily. AcpS family.</text>
</comment>
<reference evidence="10 11" key="1">
    <citation type="submission" date="2021-01" db="EMBL/GenBank/DDBJ databases">
        <title>Genomic Encyclopedia of Type Strains, Phase IV (KMG-IV): sequencing the most valuable type-strain genomes for metagenomic binning, comparative biology and taxonomic classification.</title>
        <authorList>
            <person name="Goeker M."/>
        </authorList>
    </citation>
    <scope>NUCLEOTIDE SEQUENCE [LARGE SCALE GENOMIC DNA]</scope>
    <source>
        <strain evidence="10 11">DSM 25540</strain>
    </source>
</reference>
<evidence type="ECO:0000256" key="2">
    <source>
        <dbReference type="ARBA" id="ARBA00022679"/>
    </source>
</evidence>
<feature type="domain" description="4'-phosphopantetheinyl transferase" evidence="9">
    <location>
        <begin position="6"/>
        <end position="113"/>
    </location>
</feature>
<keyword evidence="8" id="KW-0963">Cytoplasm</keyword>
<dbReference type="Pfam" id="PF01648">
    <property type="entry name" value="ACPS"/>
    <property type="match status" value="1"/>
</dbReference>
<evidence type="ECO:0000313" key="11">
    <source>
        <dbReference type="Proteomes" id="UP000741863"/>
    </source>
</evidence>
<evidence type="ECO:0000256" key="6">
    <source>
        <dbReference type="ARBA" id="ARBA00023098"/>
    </source>
</evidence>
<evidence type="ECO:0000256" key="4">
    <source>
        <dbReference type="ARBA" id="ARBA00022832"/>
    </source>
</evidence>
<name>A0ABS2PGR3_9BACL</name>